<dbReference type="GO" id="GO:0006364">
    <property type="term" value="P:rRNA processing"/>
    <property type="evidence" value="ECO:0007669"/>
    <property type="project" value="TreeGrafter"/>
</dbReference>
<accession>T1IAH5</accession>
<dbReference type="GO" id="GO:0034456">
    <property type="term" value="C:UTP-C complex"/>
    <property type="evidence" value="ECO:0007669"/>
    <property type="project" value="TreeGrafter"/>
</dbReference>
<dbReference type="AlphaFoldDB" id="T1IAH5"/>
<dbReference type="eggNOG" id="KOG4008">
    <property type="taxonomic scope" value="Eukaryota"/>
</dbReference>
<dbReference type="InterPro" id="IPR024326">
    <property type="entry name" value="RRP7_C"/>
</dbReference>
<proteinExistence type="inferred from homology"/>
<dbReference type="STRING" id="13249.T1IAH5"/>
<dbReference type="InterPro" id="IPR040446">
    <property type="entry name" value="RRP7"/>
</dbReference>
<dbReference type="EMBL" id="ACPB03020055">
    <property type="status" value="NOT_ANNOTATED_CDS"/>
    <property type="molecule type" value="Genomic_DNA"/>
</dbReference>
<dbReference type="PANTHER" id="PTHR13191">
    <property type="entry name" value="RIBOSOMAL RNA PROCESSING PROTEIN 7-RELATED"/>
    <property type="match status" value="1"/>
</dbReference>
<feature type="domain" description="Ribosomal RNA-processing protein 7 C-terminal" evidence="2">
    <location>
        <begin position="146"/>
        <end position="236"/>
    </location>
</feature>
<dbReference type="FunCoup" id="T1IAH5">
    <property type="interactions" value="1266"/>
</dbReference>
<dbReference type="EnsemblMetazoa" id="RPRC013296-RA">
    <property type="protein sequence ID" value="RPRC013296-PA"/>
    <property type="gene ID" value="RPRC013296"/>
</dbReference>
<dbReference type="HOGENOM" id="CLU_614390_0_0_1"/>
<evidence type="ECO:0000313" key="3">
    <source>
        <dbReference type="EnsemblMetazoa" id="RPRC013296-PA"/>
    </source>
</evidence>
<keyword evidence="4" id="KW-1185">Reference proteome</keyword>
<dbReference type="InParanoid" id="T1IAH5"/>
<dbReference type="GO" id="GO:0032545">
    <property type="term" value="C:CURI complex"/>
    <property type="evidence" value="ECO:0007669"/>
    <property type="project" value="TreeGrafter"/>
</dbReference>
<organism evidence="3 4">
    <name type="scientific">Rhodnius prolixus</name>
    <name type="common">Triatomid bug</name>
    <dbReference type="NCBI Taxonomy" id="13249"/>
    <lineage>
        <taxon>Eukaryota</taxon>
        <taxon>Metazoa</taxon>
        <taxon>Ecdysozoa</taxon>
        <taxon>Arthropoda</taxon>
        <taxon>Hexapoda</taxon>
        <taxon>Insecta</taxon>
        <taxon>Pterygota</taxon>
        <taxon>Neoptera</taxon>
        <taxon>Paraneoptera</taxon>
        <taxon>Hemiptera</taxon>
        <taxon>Heteroptera</taxon>
        <taxon>Panheteroptera</taxon>
        <taxon>Cimicomorpha</taxon>
        <taxon>Reduviidae</taxon>
        <taxon>Triatominae</taxon>
        <taxon>Rhodnius</taxon>
    </lineage>
</organism>
<protein>
    <submittedName>
        <fullName evidence="3">RRP7 domain-containing protein</fullName>
    </submittedName>
</protein>
<dbReference type="PANTHER" id="PTHR13191:SF0">
    <property type="entry name" value="RIBOSOMAL RNA-PROCESSING PROTEIN 7 HOMOLOG A-RELATED"/>
    <property type="match status" value="1"/>
</dbReference>
<evidence type="ECO:0000313" key="4">
    <source>
        <dbReference type="Proteomes" id="UP000015103"/>
    </source>
</evidence>
<dbReference type="VEuPathDB" id="VectorBase:RPRC013296"/>
<dbReference type="GO" id="GO:0000028">
    <property type="term" value="P:ribosomal small subunit assembly"/>
    <property type="evidence" value="ECO:0007669"/>
    <property type="project" value="TreeGrafter"/>
</dbReference>
<evidence type="ECO:0000256" key="1">
    <source>
        <dbReference type="ARBA" id="ARBA00006110"/>
    </source>
</evidence>
<evidence type="ECO:0000259" key="2">
    <source>
        <dbReference type="Pfam" id="PF12923"/>
    </source>
</evidence>
<reference evidence="3" key="1">
    <citation type="submission" date="2015-05" db="UniProtKB">
        <authorList>
            <consortium name="EnsemblMetazoa"/>
        </authorList>
    </citation>
    <scope>IDENTIFICATION</scope>
</reference>
<dbReference type="CDD" id="cd12951">
    <property type="entry name" value="RRP7_Rrp7A"/>
    <property type="match status" value="1"/>
</dbReference>
<sequence>MDIPNECHGYKVVQMKCDVKSETIHYLYMKEHSVREICDEKPPDRTVFILGTPPFDNYKQLFSRFGSVQQVYFHPSPCATAPPKNLSKFFVDYPEVKGYKVAYIVFEDESSVHNVMNLDFEEILVLFSKENPQVAGMNKWCNEYNSKLMDVEELQKDIDEFMAEYDKKEEEEANKEKKEMEPDDEGWIKVTKKGRKPGFARKESVHNKIMKKEDVKKKKKQLLNFYRFQIRESKMNLNSPLAHHLDRSIGGRICKDVGCPAHGLAVNDPCPKKTLLNQLKRALDQLEGMRTCPPIAPILHTRAEVCNCSEQKRDLRQTGAVSFKPLITLTGEEAIPLKTVDNALPPWEPPIIEVTKKVHPYMSCYGAPVPKVPDCHDCQCRFGIHLDAGNRSRDNHECCYIECENDKPGFRDWQPKRACNYPNVCKADCFDHYTTGDYFNFDASFD</sequence>
<name>T1IAH5_RHOPR</name>
<comment type="similarity">
    <text evidence="1">Belongs to the RRP7 family.</text>
</comment>
<dbReference type="Proteomes" id="UP000015103">
    <property type="component" value="Unassembled WGS sequence"/>
</dbReference>
<dbReference type="Pfam" id="PF12923">
    <property type="entry name" value="RRP7"/>
    <property type="match status" value="1"/>
</dbReference>